<evidence type="ECO:0000313" key="1">
    <source>
        <dbReference type="EMBL" id="MFC0711949.1"/>
    </source>
</evidence>
<dbReference type="Proteomes" id="UP001589891">
    <property type="component" value="Unassembled WGS sequence"/>
</dbReference>
<comment type="caution">
    <text evidence="1">The sequence shown here is derived from an EMBL/GenBank/DDBJ whole genome shotgun (WGS) entry which is preliminary data.</text>
</comment>
<keyword evidence="2" id="KW-1185">Reference proteome</keyword>
<gene>
    <name evidence="1" type="ORF">ACFFGX_21185</name>
</gene>
<name>A0ABV6SR17_AZOPA</name>
<proteinExistence type="predicted"/>
<accession>A0ABV6SR17</accession>
<dbReference type="EMBL" id="JBHLSS010000141">
    <property type="protein sequence ID" value="MFC0711949.1"/>
    <property type="molecule type" value="Genomic_DNA"/>
</dbReference>
<evidence type="ECO:0000313" key="2">
    <source>
        <dbReference type="Proteomes" id="UP001589891"/>
    </source>
</evidence>
<protein>
    <recommendedName>
        <fullName evidence="3">Transposase</fullName>
    </recommendedName>
</protein>
<organism evidence="1 2">
    <name type="scientific">Azorhizophilus paspali</name>
    <name type="common">Azotobacter paspali</name>
    <dbReference type="NCBI Taxonomy" id="69963"/>
    <lineage>
        <taxon>Bacteria</taxon>
        <taxon>Pseudomonadati</taxon>
        <taxon>Pseudomonadota</taxon>
        <taxon>Gammaproteobacteria</taxon>
        <taxon>Pseudomonadales</taxon>
        <taxon>Pseudomonadaceae</taxon>
        <taxon>Azorhizophilus</taxon>
    </lineage>
</organism>
<sequence length="42" mass="4619">MSGMSFPNLALAEDADAGVEALATTVGRRQFRLRRQAAWLLQ</sequence>
<evidence type="ECO:0008006" key="3">
    <source>
        <dbReference type="Google" id="ProtNLM"/>
    </source>
</evidence>
<dbReference type="RefSeq" id="WP_376949121.1">
    <property type="nucleotide sequence ID" value="NZ_CP171449.1"/>
</dbReference>
<reference evidence="1 2" key="1">
    <citation type="submission" date="2024-09" db="EMBL/GenBank/DDBJ databases">
        <authorList>
            <person name="Sun Q."/>
            <person name="Mori K."/>
        </authorList>
    </citation>
    <scope>NUCLEOTIDE SEQUENCE [LARGE SCALE GENOMIC DNA]</scope>
    <source>
        <strain evidence="1 2">NCAIM B.01794</strain>
    </source>
</reference>